<protein>
    <submittedName>
        <fullName evidence="4">Dps family protein</fullName>
    </submittedName>
</protein>
<evidence type="ECO:0000256" key="1">
    <source>
        <dbReference type="ARBA" id="ARBA00009497"/>
    </source>
</evidence>
<evidence type="ECO:0000313" key="4">
    <source>
        <dbReference type="EMBL" id="MDZ5712556.1"/>
    </source>
</evidence>
<evidence type="ECO:0000256" key="2">
    <source>
        <dbReference type="RuleBase" id="RU003875"/>
    </source>
</evidence>
<keyword evidence="5" id="KW-1185">Reference proteome</keyword>
<evidence type="ECO:0000259" key="3">
    <source>
        <dbReference type="Pfam" id="PF00210"/>
    </source>
</evidence>
<dbReference type="InterPro" id="IPR008331">
    <property type="entry name" value="Ferritin_DPS_dom"/>
</dbReference>
<dbReference type="InterPro" id="IPR023188">
    <property type="entry name" value="DPS_DNA-bd_CS"/>
</dbReference>
<dbReference type="PRINTS" id="PR01346">
    <property type="entry name" value="HELNAPAPROT"/>
</dbReference>
<dbReference type="Proteomes" id="UP001292084">
    <property type="component" value="Unassembled WGS sequence"/>
</dbReference>
<feature type="domain" description="Ferritin/DPS" evidence="3">
    <location>
        <begin position="10"/>
        <end position="149"/>
    </location>
</feature>
<sequence>MMSANPELVKNVNKQIASWTVLYTKLHNYHWYVKGHQFFTLHEKFEELYNEAAIHIDELAERLLALKGEPVATLKESLELSLVHEAEGGESADQMVEVLNSDFETLMDHLKSGMELAQQDDDEMTSDMLLSIHQSLEKHAWMLRSFLGK</sequence>
<dbReference type="InterPro" id="IPR002177">
    <property type="entry name" value="DPS_DNA-bd"/>
</dbReference>
<reference evidence="4 5" key="1">
    <citation type="submission" date="2023-12" db="EMBL/GenBank/DDBJ databases">
        <title>Jeotgalibacillus haloalkaliphilus sp. nov., a novel salt-tolerant bacteria, isolated from the estuary of the Fenhe River into the Yellow River.</title>
        <authorList>
            <person name="Li Y."/>
        </authorList>
    </citation>
    <scope>NUCLEOTIDE SEQUENCE [LARGE SCALE GENOMIC DNA]</scope>
    <source>
        <strain evidence="4 5">HH7-29</strain>
    </source>
</reference>
<dbReference type="Gene3D" id="1.20.1260.10">
    <property type="match status" value="1"/>
</dbReference>
<gene>
    <name evidence="4" type="ORF">UFB30_09955</name>
</gene>
<dbReference type="PANTHER" id="PTHR42932:SF1">
    <property type="entry name" value="GENERAL STRESS PROTEIN 20U"/>
    <property type="match status" value="1"/>
</dbReference>
<accession>A0ABU5KNN3</accession>
<dbReference type="SUPFAM" id="SSF47240">
    <property type="entry name" value="Ferritin-like"/>
    <property type="match status" value="1"/>
</dbReference>
<dbReference type="InterPro" id="IPR012347">
    <property type="entry name" value="Ferritin-like"/>
</dbReference>
<dbReference type="EMBL" id="JAXQNN010000002">
    <property type="protein sequence ID" value="MDZ5712556.1"/>
    <property type="molecule type" value="Genomic_DNA"/>
</dbReference>
<proteinExistence type="inferred from homology"/>
<dbReference type="InterPro" id="IPR009078">
    <property type="entry name" value="Ferritin-like_SF"/>
</dbReference>
<dbReference type="PANTHER" id="PTHR42932">
    <property type="entry name" value="GENERAL STRESS PROTEIN 20U"/>
    <property type="match status" value="1"/>
</dbReference>
<dbReference type="Pfam" id="PF00210">
    <property type="entry name" value="Ferritin"/>
    <property type="match status" value="1"/>
</dbReference>
<comment type="caution">
    <text evidence="4">The sequence shown here is derived from an EMBL/GenBank/DDBJ whole genome shotgun (WGS) entry which is preliminary data.</text>
</comment>
<dbReference type="PROSITE" id="PS00818">
    <property type="entry name" value="DPS_1"/>
    <property type="match status" value="1"/>
</dbReference>
<dbReference type="PIRSF" id="PIRSF005900">
    <property type="entry name" value="Dps"/>
    <property type="match status" value="1"/>
</dbReference>
<name>A0ABU5KNN3_9BACL</name>
<comment type="similarity">
    <text evidence="1 2">Belongs to the Dps family.</text>
</comment>
<organism evidence="4 5">
    <name type="scientific">Jeotgalibacillus haloalkalitolerans</name>
    <dbReference type="NCBI Taxonomy" id="3104292"/>
    <lineage>
        <taxon>Bacteria</taxon>
        <taxon>Bacillati</taxon>
        <taxon>Bacillota</taxon>
        <taxon>Bacilli</taxon>
        <taxon>Bacillales</taxon>
        <taxon>Caryophanaceae</taxon>
        <taxon>Jeotgalibacillus</taxon>
    </lineage>
</organism>
<evidence type="ECO:0000313" key="5">
    <source>
        <dbReference type="Proteomes" id="UP001292084"/>
    </source>
</evidence>
<dbReference type="CDD" id="cd01043">
    <property type="entry name" value="DPS"/>
    <property type="match status" value="1"/>
</dbReference>